<feature type="transmembrane region" description="Helical" evidence="1">
    <location>
        <begin position="20"/>
        <end position="41"/>
    </location>
</feature>
<feature type="transmembrane region" description="Helical" evidence="1">
    <location>
        <begin position="75"/>
        <end position="98"/>
    </location>
</feature>
<keyword evidence="3" id="KW-1185">Reference proteome</keyword>
<evidence type="ECO:0000313" key="2">
    <source>
        <dbReference type="EMBL" id="CAD6199286.1"/>
    </source>
</evidence>
<protein>
    <submittedName>
        <fullName evidence="2">Uncharacterized protein</fullName>
    </submittedName>
</protein>
<evidence type="ECO:0000313" key="3">
    <source>
        <dbReference type="Proteomes" id="UP000835052"/>
    </source>
</evidence>
<feature type="transmembrane region" description="Helical" evidence="1">
    <location>
        <begin position="186"/>
        <end position="207"/>
    </location>
</feature>
<reference evidence="2" key="1">
    <citation type="submission" date="2020-10" db="EMBL/GenBank/DDBJ databases">
        <authorList>
            <person name="Kikuchi T."/>
        </authorList>
    </citation>
    <scope>NUCLEOTIDE SEQUENCE</scope>
    <source>
        <strain evidence="2">NKZ352</strain>
    </source>
</reference>
<keyword evidence="1" id="KW-0472">Membrane</keyword>
<comment type="caution">
    <text evidence="2">The sequence shown here is derived from an EMBL/GenBank/DDBJ whole genome shotgun (WGS) entry which is preliminary data.</text>
</comment>
<dbReference type="EMBL" id="CAJGYM010000164">
    <property type="protein sequence ID" value="CAD6199286.1"/>
    <property type="molecule type" value="Genomic_DNA"/>
</dbReference>
<accession>A0A8S1HZT6</accession>
<keyword evidence="1" id="KW-1133">Transmembrane helix</keyword>
<proteinExistence type="predicted"/>
<dbReference type="Proteomes" id="UP000835052">
    <property type="component" value="Unassembled WGS sequence"/>
</dbReference>
<dbReference type="AlphaFoldDB" id="A0A8S1HZT6"/>
<gene>
    <name evidence="2" type="ORF">CAUJ_LOCUS15189</name>
</gene>
<name>A0A8S1HZT6_9PELO</name>
<feature type="transmembrane region" description="Helical" evidence="1">
    <location>
        <begin position="147"/>
        <end position="174"/>
    </location>
</feature>
<evidence type="ECO:0000256" key="1">
    <source>
        <dbReference type="SAM" id="Phobius"/>
    </source>
</evidence>
<organism evidence="2 3">
    <name type="scientific">Caenorhabditis auriculariae</name>
    <dbReference type="NCBI Taxonomy" id="2777116"/>
    <lineage>
        <taxon>Eukaryota</taxon>
        <taxon>Metazoa</taxon>
        <taxon>Ecdysozoa</taxon>
        <taxon>Nematoda</taxon>
        <taxon>Chromadorea</taxon>
        <taxon>Rhabditida</taxon>
        <taxon>Rhabditina</taxon>
        <taxon>Rhabditomorpha</taxon>
        <taxon>Rhabditoidea</taxon>
        <taxon>Rhabditidae</taxon>
        <taxon>Peloderinae</taxon>
        <taxon>Caenorhabditis</taxon>
    </lineage>
</organism>
<feature type="transmembrane region" description="Helical" evidence="1">
    <location>
        <begin position="110"/>
        <end position="135"/>
    </location>
</feature>
<keyword evidence="1" id="KW-0812">Transmembrane</keyword>
<sequence length="235" mass="27273">MYTIALVRYVPVEYYSINSFYFVMEFSCTLAGFIVPSSFIIGNSKKRKMFLSKIGMKVAPGMENAYTIKTPKRRAILGSLVLIEILILLIHYSFIRILVKCYKEDRQQSYYAAVPCLEVLSLLGAFAMIFCFTYFMVCTPTTLFYDIYYLILSIPNMLVFIDGLLCLQRFFIFFDMAPNFCGKFKYYVVLTLFLSIPVSYIITLCAMGRLIYPIDQAENFEELGNNYYRFCNVST</sequence>